<dbReference type="PANTHER" id="PTHR30071:SF1">
    <property type="entry name" value="CYTOCHROME B_B6 PROTEIN-RELATED"/>
    <property type="match status" value="1"/>
</dbReference>
<evidence type="ECO:0000256" key="6">
    <source>
        <dbReference type="SAM" id="Phobius"/>
    </source>
</evidence>
<gene>
    <name evidence="8" type="ORF">HNR67_000582</name>
</gene>
<keyword evidence="5 6" id="KW-0472">Membrane</keyword>
<evidence type="ECO:0000313" key="9">
    <source>
        <dbReference type="Proteomes" id="UP000533598"/>
    </source>
</evidence>
<evidence type="ECO:0000313" key="8">
    <source>
        <dbReference type="EMBL" id="MBB4674464.1"/>
    </source>
</evidence>
<dbReference type="EMBL" id="JACHMH010000001">
    <property type="protein sequence ID" value="MBB4674464.1"/>
    <property type="molecule type" value="Genomic_DNA"/>
</dbReference>
<sequence>MAVNETLSTYSDWSYASGLAVYVLAMGAYAAEYAFGRKPARTEAGQLVGAGAPVAPEPPRPGVIVEPPRATVPERAGRIAVLLTGLGAVFHFASLLLRGLATERMPLGNMYEYVSAVALVGVVAWLVLLRRHNIRRLGLFVLLPLVILLFLAWAVLYAKAAPLVPALRSYWIVIHVSVIVIGSGLLILPGVTSMLYLVRKAHDANPARFVRVASKLPEADALDRISYRVTVFAFPLLTFGIIAGAIWAESAWGRYWGWDPKETVAFVSWVVYAAYLHARATAGWRGKPAAWINIFGWVTVVFNLFFINMVVAGLHSYAGV</sequence>
<dbReference type="InterPro" id="IPR002541">
    <property type="entry name" value="Cyt_c_assembly"/>
</dbReference>
<organism evidence="8 9">
    <name type="scientific">Crossiella cryophila</name>
    <dbReference type="NCBI Taxonomy" id="43355"/>
    <lineage>
        <taxon>Bacteria</taxon>
        <taxon>Bacillati</taxon>
        <taxon>Actinomycetota</taxon>
        <taxon>Actinomycetes</taxon>
        <taxon>Pseudonocardiales</taxon>
        <taxon>Pseudonocardiaceae</taxon>
        <taxon>Crossiella</taxon>
    </lineage>
</organism>
<keyword evidence="2 6" id="KW-0812">Transmembrane</keyword>
<feature type="transmembrane region" description="Helical" evidence="6">
    <location>
        <begin position="225"/>
        <end position="248"/>
    </location>
</feature>
<dbReference type="GO" id="GO:0005886">
    <property type="term" value="C:plasma membrane"/>
    <property type="evidence" value="ECO:0007669"/>
    <property type="project" value="TreeGrafter"/>
</dbReference>
<dbReference type="Proteomes" id="UP000533598">
    <property type="component" value="Unassembled WGS sequence"/>
</dbReference>
<evidence type="ECO:0000256" key="5">
    <source>
        <dbReference type="ARBA" id="ARBA00023136"/>
    </source>
</evidence>
<protein>
    <submittedName>
        <fullName evidence="8">Cytochrome c-type biogenesis protein CcsB</fullName>
    </submittedName>
</protein>
<keyword evidence="9" id="KW-1185">Reference proteome</keyword>
<dbReference type="PANTHER" id="PTHR30071">
    <property type="entry name" value="HEME EXPORTER PROTEIN C"/>
    <property type="match status" value="1"/>
</dbReference>
<reference evidence="8 9" key="1">
    <citation type="submission" date="2020-08" db="EMBL/GenBank/DDBJ databases">
        <title>Sequencing the genomes of 1000 actinobacteria strains.</title>
        <authorList>
            <person name="Klenk H.-P."/>
        </authorList>
    </citation>
    <scope>NUCLEOTIDE SEQUENCE [LARGE SCALE GENOMIC DNA]</scope>
    <source>
        <strain evidence="8 9">DSM 44230</strain>
    </source>
</reference>
<feature type="transmembrane region" description="Helical" evidence="6">
    <location>
        <begin position="263"/>
        <end position="282"/>
    </location>
</feature>
<dbReference type="Pfam" id="PF01578">
    <property type="entry name" value="Cytochrom_C_asm"/>
    <property type="match status" value="1"/>
</dbReference>
<keyword evidence="4 6" id="KW-1133">Transmembrane helix</keyword>
<dbReference type="AlphaFoldDB" id="A0A7W7C756"/>
<dbReference type="RefSeq" id="WP_185000587.1">
    <property type="nucleotide sequence ID" value="NZ_BAAAUI010000003.1"/>
</dbReference>
<comment type="subcellular location">
    <subcellularLocation>
        <location evidence="1">Membrane</location>
        <topology evidence="1">Multi-pass membrane protein</topology>
    </subcellularLocation>
</comment>
<evidence type="ECO:0000259" key="7">
    <source>
        <dbReference type="Pfam" id="PF01578"/>
    </source>
</evidence>
<feature type="transmembrane region" description="Helical" evidence="6">
    <location>
        <begin position="170"/>
        <end position="198"/>
    </location>
</feature>
<dbReference type="NCBIfam" id="TIGR03144">
    <property type="entry name" value="cytochr_II_ccsB"/>
    <property type="match status" value="1"/>
</dbReference>
<dbReference type="InterPro" id="IPR045062">
    <property type="entry name" value="Cyt_c_biogenesis_CcsA/CcmC"/>
</dbReference>
<comment type="caution">
    <text evidence="8">The sequence shown here is derived from an EMBL/GenBank/DDBJ whole genome shotgun (WGS) entry which is preliminary data.</text>
</comment>
<evidence type="ECO:0000256" key="2">
    <source>
        <dbReference type="ARBA" id="ARBA00022692"/>
    </source>
</evidence>
<feature type="transmembrane region" description="Helical" evidence="6">
    <location>
        <begin position="13"/>
        <end position="31"/>
    </location>
</feature>
<proteinExistence type="predicted"/>
<evidence type="ECO:0000256" key="4">
    <source>
        <dbReference type="ARBA" id="ARBA00022989"/>
    </source>
</evidence>
<feature type="domain" description="Cytochrome c assembly protein" evidence="7">
    <location>
        <begin position="108"/>
        <end position="315"/>
    </location>
</feature>
<feature type="transmembrane region" description="Helical" evidence="6">
    <location>
        <begin position="113"/>
        <end position="130"/>
    </location>
</feature>
<evidence type="ECO:0000256" key="3">
    <source>
        <dbReference type="ARBA" id="ARBA00022748"/>
    </source>
</evidence>
<feature type="transmembrane region" description="Helical" evidence="6">
    <location>
        <begin position="294"/>
        <end position="318"/>
    </location>
</feature>
<dbReference type="GO" id="GO:0017004">
    <property type="term" value="P:cytochrome complex assembly"/>
    <property type="evidence" value="ECO:0007669"/>
    <property type="project" value="UniProtKB-KW"/>
</dbReference>
<dbReference type="InterPro" id="IPR017562">
    <property type="entry name" value="Cyt_c_biogenesis_CcsA"/>
</dbReference>
<feature type="transmembrane region" description="Helical" evidence="6">
    <location>
        <begin position="79"/>
        <end position="101"/>
    </location>
</feature>
<feature type="transmembrane region" description="Helical" evidence="6">
    <location>
        <begin position="137"/>
        <end position="158"/>
    </location>
</feature>
<keyword evidence="3" id="KW-0201">Cytochrome c-type biogenesis</keyword>
<dbReference type="GO" id="GO:0020037">
    <property type="term" value="F:heme binding"/>
    <property type="evidence" value="ECO:0007669"/>
    <property type="project" value="InterPro"/>
</dbReference>
<name>A0A7W7C756_9PSEU</name>
<evidence type="ECO:0000256" key="1">
    <source>
        <dbReference type="ARBA" id="ARBA00004141"/>
    </source>
</evidence>
<accession>A0A7W7C756</accession>